<dbReference type="Pfam" id="PF01757">
    <property type="entry name" value="Acyl_transf_3"/>
    <property type="match status" value="1"/>
</dbReference>
<comment type="similarity">
    <text evidence="2">Belongs to the acyltransferase 3 family.</text>
</comment>
<keyword evidence="5 7" id="KW-1133">Transmembrane helix</keyword>
<dbReference type="PANTHER" id="PTHR40074">
    <property type="entry name" value="O-ACETYLTRANSFERASE WECH"/>
    <property type="match status" value="1"/>
</dbReference>
<evidence type="ECO:0000256" key="7">
    <source>
        <dbReference type="SAM" id="Phobius"/>
    </source>
</evidence>
<evidence type="ECO:0000256" key="1">
    <source>
        <dbReference type="ARBA" id="ARBA00004651"/>
    </source>
</evidence>
<feature type="transmembrane region" description="Helical" evidence="7">
    <location>
        <begin position="238"/>
        <end position="258"/>
    </location>
</feature>
<gene>
    <name evidence="9" type="ordered locus">APL_1465</name>
</gene>
<dbReference type="EMBL" id="CP000569">
    <property type="protein sequence ID" value="ABN74549.1"/>
    <property type="molecule type" value="Genomic_DNA"/>
</dbReference>
<protein>
    <recommendedName>
        <fullName evidence="8">Acyltransferase 3 domain-containing protein</fullName>
    </recommendedName>
</protein>
<keyword evidence="6 7" id="KW-0472">Membrane</keyword>
<dbReference type="STRING" id="416269.APL_1465"/>
<evidence type="ECO:0000313" key="9">
    <source>
        <dbReference type="EMBL" id="ABN74549.1"/>
    </source>
</evidence>
<dbReference type="RefSeq" id="WP_011848599.1">
    <property type="nucleotide sequence ID" value="NC_009053.1"/>
</dbReference>
<evidence type="ECO:0000256" key="4">
    <source>
        <dbReference type="ARBA" id="ARBA00022692"/>
    </source>
</evidence>
<sequence length="259" mass="31112">MNGMVLITKEQSNFIKGIAICLMLFHHLFTYPERFPSQIEIIWLSDSFHYEKYLGEVGKYCIPLFLFISGYGFASNNKKDINPKYYFNKIFLFFIAYWLVFSIFIPLSYFFSSHTFVTLNVKEFMLNFFGVSDSFNREWWFVFLYLVMLSITPLLFIMKKQFLPVFAISGLLYGLSFDNPKMYNILFWQPAYVLGFYAGINRECILKIYNDSNYRVWLFISSATFLTLGLLWRDWDSMPFFVIFFIFWVRFFLSLLHLY</sequence>
<dbReference type="AlphaFoldDB" id="A3N2B3"/>
<feature type="transmembrane region" description="Helical" evidence="7">
    <location>
        <begin position="86"/>
        <end position="111"/>
    </location>
</feature>
<dbReference type="InterPro" id="IPR002656">
    <property type="entry name" value="Acyl_transf_3_dom"/>
</dbReference>
<reference evidence="9 10" key="1">
    <citation type="journal article" date="2008" name="J. Bacteriol.">
        <title>The complete genome sequence of Actinobacillus pleuropneumoniae L20 (serotype 5b).</title>
        <authorList>
            <person name="Foote S.J."/>
            <person name="Bosse J.T."/>
            <person name="Bouevitch A.B."/>
            <person name="Langford P.R."/>
            <person name="Young N.M."/>
            <person name="Nash J.H."/>
        </authorList>
    </citation>
    <scope>NUCLEOTIDE SEQUENCE [LARGE SCALE GENOMIC DNA]</scope>
    <source>
        <strain evidence="9 10">L20</strain>
    </source>
</reference>
<name>A3N2B3_ACTP2</name>
<dbReference type="EnsemblBacteria" id="ABN74549">
    <property type="protein sequence ID" value="ABN74549"/>
    <property type="gene ID" value="APL_1465"/>
</dbReference>
<evidence type="ECO:0000259" key="8">
    <source>
        <dbReference type="Pfam" id="PF01757"/>
    </source>
</evidence>
<evidence type="ECO:0000256" key="2">
    <source>
        <dbReference type="ARBA" id="ARBA00007400"/>
    </source>
</evidence>
<keyword evidence="4 7" id="KW-0812">Transmembrane</keyword>
<dbReference type="HOGENOM" id="CLU_061965_1_0_6"/>
<evidence type="ECO:0000256" key="5">
    <source>
        <dbReference type="ARBA" id="ARBA00022989"/>
    </source>
</evidence>
<dbReference type="GO" id="GO:0016413">
    <property type="term" value="F:O-acetyltransferase activity"/>
    <property type="evidence" value="ECO:0007669"/>
    <property type="project" value="TreeGrafter"/>
</dbReference>
<proteinExistence type="inferred from homology"/>
<feature type="transmembrane region" description="Helical" evidence="7">
    <location>
        <begin position="139"/>
        <end position="157"/>
    </location>
</feature>
<keyword evidence="3" id="KW-1003">Cell membrane</keyword>
<dbReference type="Proteomes" id="UP000001432">
    <property type="component" value="Chromosome"/>
</dbReference>
<feature type="transmembrane region" description="Helical" evidence="7">
    <location>
        <begin position="57"/>
        <end position="74"/>
    </location>
</feature>
<organism evidence="9 10">
    <name type="scientific">Actinobacillus pleuropneumoniae serotype 5b (strain L20)</name>
    <dbReference type="NCBI Taxonomy" id="416269"/>
    <lineage>
        <taxon>Bacteria</taxon>
        <taxon>Pseudomonadati</taxon>
        <taxon>Pseudomonadota</taxon>
        <taxon>Gammaproteobacteria</taxon>
        <taxon>Pasteurellales</taxon>
        <taxon>Pasteurellaceae</taxon>
        <taxon>Actinobacillus</taxon>
    </lineage>
</organism>
<accession>A3N2B3</accession>
<evidence type="ECO:0000256" key="3">
    <source>
        <dbReference type="ARBA" id="ARBA00022475"/>
    </source>
</evidence>
<dbReference type="PANTHER" id="PTHR40074:SF2">
    <property type="entry name" value="O-ACETYLTRANSFERASE WECH"/>
    <property type="match status" value="1"/>
</dbReference>
<evidence type="ECO:0000256" key="6">
    <source>
        <dbReference type="ARBA" id="ARBA00023136"/>
    </source>
</evidence>
<comment type="subcellular location">
    <subcellularLocation>
        <location evidence="1">Cell membrane</location>
        <topology evidence="1">Multi-pass membrane protein</topology>
    </subcellularLocation>
</comment>
<feature type="transmembrane region" description="Helical" evidence="7">
    <location>
        <begin position="212"/>
        <end position="232"/>
    </location>
</feature>
<feature type="transmembrane region" description="Helical" evidence="7">
    <location>
        <begin position="183"/>
        <end position="200"/>
    </location>
</feature>
<dbReference type="KEGG" id="apl:APL_1465"/>
<dbReference type="GO" id="GO:0005886">
    <property type="term" value="C:plasma membrane"/>
    <property type="evidence" value="ECO:0007669"/>
    <property type="project" value="UniProtKB-SubCell"/>
</dbReference>
<evidence type="ECO:0000313" key="10">
    <source>
        <dbReference type="Proteomes" id="UP000001432"/>
    </source>
</evidence>
<dbReference type="eggNOG" id="COG1835">
    <property type="taxonomic scope" value="Bacteria"/>
</dbReference>
<feature type="domain" description="Acyltransferase 3" evidence="8">
    <location>
        <begin position="13"/>
        <end position="255"/>
    </location>
</feature>
<dbReference type="GO" id="GO:0009246">
    <property type="term" value="P:enterobacterial common antigen biosynthetic process"/>
    <property type="evidence" value="ECO:0007669"/>
    <property type="project" value="TreeGrafter"/>
</dbReference>